<reference evidence="4 5" key="1">
    <citation type="submission" date="2012-06" db="EMBL/GenBank/DDBJ databases">
        <title>Complete sequence of chromosome of Mycobacterium chubuense NBB4.</title>
        <authorList>
            <consortium name="US DOE Joint Genome Institute"/>
            <person name="Lucas S."/>
            <person name="Han J."/>
            <person name="Lapidus A."/>
            <person name="Cheng J.-F."/>
            <person name="Goodwin L."/>
            <person name="Pitluck S."/>
            <person name="Peters L."/>
            <person name="Mikhailova N."/>
            <person name="Teshima H."/>
            <person name="Detter J.C."/>
            <person name="Han C."/>
            <person name="Tapia R."/>
            <person name="Land M."/>
            <person name="Hauser L."/>
            <person name="Kyrpides N."/>
            <person name="Ivanova N."/>
            <person name="Pagani I."/>
            <person name="Mattes T."/>
            <person name="Holmes A."/>
            <person name="Rutledge P."/>
            <person name="Paulsen I."/>
            <person name="Coleman N."/>
            <person name="Woyke T."/>
        </authorList>
    </citation>
    <scope>NUCLEOTIDE SEQUENCE [LARGE SCALE GENOMIC DNA]</scope>
    <source>
        <strain evidence="4 5">NBB4</strain>
    </source>
</reference>
<dbReference type="PANTHER" id="PTHR16305:SF28">
    <property type="entry name" value="GUANYLATE CYCLASE DOMAIN-CONTAINING PROTEIN"/>
    <property type="match status" value="1"/>
</dbReference>
<name>I4BGE3_MYCCN</name>
<dbReference type="Gene3D" id="3.40.50.300">
    <property type="entry name" value="P-loop containing nucleotide triphosphate hydrolases"/>
    <property type="match status" value="1"/>
</dbReference>
<keyword evidence="5" id="KW-1185">Reference proteome</keyword>
<dbReference type="eggNOG" id="COG3899">
    <property type="taxonomic scope" value="Bacteria"/>
</dbReference>
<dbReference type="GO" id="GO:0009190">
    <property type="term" value="P:cyclic nucleotide biosynthetic process"/>
    <property type="evidence" value="ECO:0007669"/>
    <property type="project" value="InterPro"/>
</dbReference>
<gene>
    <name evidence="4" type="ordered locus">Mycch_1550</name>
</gene>
<organism evidence="4 5">
    <name type="scientific">Mycolicibacterium chubuense (strain NBB4)</name>
    <name type="common">Mycobacterium chubuense</name>
    <dbReference type="NCBI Taxonomy" id="710421"/>
    <lineage>
        <taxon>Bacteria</taxon>
        <taxon>Bacillati</taxon>
        <taxon>Actinomycetota</taxon>
        <taxon>Actinomycetes</taxon>
        <taxon>Mycobacteriales</taxon>
        <taxon>Mycobacteriaceae</taxon>
        <taxon>Mycolicibacterium</taxon>
    </lineage>
</organism>
<dbReference type="GO" id="GO:0005524">
    <property type="term" value="F:ATP binding"/>
    <property type="evidence" value="ECO:0007669"/>
    <property type="project" value="UniProtKB-KW"/>
</dbReference>
<dbReference type="PROSITE" id="PS50125">
    <property type="entry name" value="GUANYLATE_CYCLASE_2"/>
    <property type="match status" value="1"/>
</dbReference>
<proteinExistence type="predicted"/>
<evidence type="ECO:0000256" key="1">
    <source>
        <dbReference type="ARBA" id="ARBA00022741"/>
    </source>
</evidence>
<dbReference type="InterPro" id="IPR027417">
    <property type="entry name" value="P-loop_NTPase"/>
</dbReference>
<evidence type="ECO:0000256" key="2">
    <source>
        <dbReference type="ARBA" id="ARBA00022840"/>
    </source>
</evidence>
<dbReference type="Pfam" id="PF13191">
    <property type="entry name" value="AAA_16"/>
    <property type="match status" value="1"/>
</dbReference>
<accession>I4BGE3</accession>
<keyword evidence="1" id="KW-0547">Nucleotide-binding</keyword>
<dbReference type="PATRIC" id="fig|710421.3.peg.1554"/>
<dbReference type="HOGENOM" id="CLU_004435_0_0_11"/>
<dbReference type="PANTHER" id="PTHR16305">
    <property type="entry name" value="TESTICULAR SOLUBLE ADENYLYL CYCLASE"/>
    <property type="match status" value="1"/>
</dbReference>
<dbReference type="GO" id="GO:0005737">
    <property type="term" value="C:cytoplasm"/>
    <property type="evidence" value="ECO:0007669"/>
    <property type="project" value="TreeGrafter"/>
</dbReference>
<dbReference type="eggNOG" id="COG2114">
    <property type="taxonomic scope" value="Bacteria"/>
</dbReference>
<sequence length="1063" mass="114895">MQRKTGEMVRPVVGSVATCGSCGNDLRARARFCDVCGSPVAPLSASGEHKHVTVLFADVVGSMKFAADLDPERLREIMNDLFNRSATVVQRYQGTMDKFTGDGLMALFGAPMALEDHALRACIAALEIQAVVAELATEVHRRDGICLQLRVGLNSGDVIAGEIGCGPGRYTAVGHAVGMAQRMEAAASPGAIFCSTTTAALVERAARLGPVETLRVKGADEPVPARRLLAVEAARQVVGRNEGLMLGRDDELARLCEALDPRSGLHLVEVVGPPGVGKSRLIEEFRRRALSGGADVVLAGCDIHAKPIAFRALSRLLRAVFDVDGLDHAEARERVLTQAPMSETDAQILFESMNIADGTAPPLHVGADGRRHRLVETMREFVRLRPAPAVLVLEDVHWIDAASDAVLAEFATAIGDTSTVFVTTHRPEFHGALQRKSNRTITVAPLDESVTVDLAHNLLGREVALTDLATRIARSAAGNPYFVEEIVRDLVGRGVLAGSRGDYRLVGDVRDIGVPVTVQAVLAARIDRLEPATKSVLNAAAVIGNRFDTEALQVLTPDALSARLAELVATELIDQTEFAPRQRYCFRHPLVRTVAYQSQVSATRARAHRLLAASIESRDPATHDENAALIATHLEAAGEHKAACRWHLRAAEWLRMRDLLAARAQWVSAMRVADRLPGDDDEVTALRVAPRTMLLSTELFVGEDPDNEKRLAELRELTSRTNDARSLALALAGRIMTFIVNSNRVPEAMPLAAELADLVDALGPAPAGEREILFTALAFARFANCDFEATLNAIGRSLELELEQPSVDRAVAYAITGASEVCLGDRDQGIGHLRVATELARAMPPVSFSAILLYWGILAGMGLHVADDRVDEMGEALARAESFGDRFGIIAAQWTYGTLLLKAERPRHDEAIELLKRAEAGIAAHHLQAFALAITGPQLALEAAREGRRDEAIDSLRELVALHTSGAPLLHFGCPAEALCELLIDRGTAADLREVDDVLEYWRGHGPGTAAMDLWMLRVRALQAAAREHPTHRRLAEEYAASCRALGVPDRLRETGRPLARKG</sequence>
<dbReference type="GO" id="GO:0004016">
    <property type="term" value="F:adenylate cyclase activity"/>
    <property type="evidence" value="ECO:0007669"/>
    <property type="project" value="UniProtKB-ARBA"/>
</dbReference>
<dbReference type="Pfam" id="PF00211">
    <property type="entry name" value="Guanylate_cyc"/>
    <property type="match status" value="1"/>
</dbReference>
<dbReference type="Gene3D" id="3.30.70.1230">
    <property type="entry name" value="Nucleotide cyclase"/>
    <property type="match status" value="1"/>
</dbReference>
<evidence type="ECO:0000313" key="5">
    <source>
        <dbReference type="Proteomes" id="UP000006057"/>
    </source>
</evidence>
<dbReference type="CDD" id="cd07302">
    <property type="entry name" value="CHD"/>
    <property type="match status" value="1"/>
</dbReference>
<dbReference type="EMBL" id="CP003053">
    <property type="protein sequence ID" value="AFM16350.1"/>
    <property type="molecule type" value="Genomic_DNA"/>
</dbReference>
<feature type="domain" description="Guanylate cyclase" evidence="3">
    <location>
        <begin position="53"/>
        <end position="184"/>
    </location>
</feature>
<dbReference type="InterPro" id="IPR001054">
    <property type="entry name" value="A/G_cyclase"/>
</dbReference>
<dbReference type="SUPFAM" id="SSF55073">
    <property type="entry name" value="Nucleotide cyclase"/>
    <property type="match status" value="1"/>
</dbReference>
<dbReference type="InterPro" id="IPR041664">
    <property type="entry name" value="AAA_16"/>
</dbReference>
<keyword evidence="2" id="KW-0067">ATP-binding</keyword>
<dbReference type="GO" id="GO:0035556">
    <property type="term" value="P:intracellular signal transduction"/>
    <property type="evidence" value="ECO:0007669"/>
    <property type="project" value="InterPro"/>
</dbReference>
<dbReference type="KEGG" id="mcb:Mycch_1550"/>
<dbReference type="InterPro" id="IPR029787">
    <property type="entry name" value="Nucleotide_cyclase"/>
</dbReference>
<evidence type="ECO:0000313" key="4">
    <source>
        <dbReference type="EMBL" id="AFM16350.1"/>
    </source>
</evidence>
<dbReference type="AlphaFoldDB" id="I4BGE3"/>
<dbReference type="Proteomes" id="UP000006057">
    <property type="component" value="Chromosome"/>
</dbReference>
<evidence type="ECO:0000259" key="3">
    <source>
        <dbReference type="PROSITE" id="PS50125"/>
    </source>
</evidence>
<dbReference type="SUPFAM" id="SSF52540">
    <property type="entry name" value="P-loop containing nucleoside triphosphate hydrolases"/>
    <property type="match status" value="1"/>
</dbReference>
<dbReference type="STRING" id="710421.Mycch_1550"/>
<protein>
    <submittedName>
        <fullName evidence="4">Adenylate/guanylate cyclase family protein</fullName>
    </submittedName>
</protein>
<dbReference type="SMART" id="SM00044">
    <property type="entry name" value="CYCc"/>
    <property type="match status" value="1"/>
</dbReference>